<dbReference type="FunFam" id="2.30.30.100:FF:000023">
    <property type="entry name" value="Small nuclear ribonucleoprotein G"/>
    <property type="match status" value="1"/>
</dbReference>
<sequence length="88" mass="9689">MPAQVGPDLKKYMDKKLSIKLNGNRNVTGLLRGFDQFMNLVLDETVEQVSASEKNNIGMVVIRGNSIVMMEALEKLWGEAPVGGIPSR</sequence>
<evidence type="ECO:0000256" key="6">
    <source>
        <dbReference type="ARBA" id="ARBA00023187"/>
    </source>
</evidence>
<keyword evidence="6 9" id="KW-0508">mRNA splicing</keyword>
<dbReference type="GO" id="GO:0005682">
    <property type="term" value="C:U5 snRNP"/>
    <property type="evidence" value="ECO:0007669"/>
    <property type="project" value="TreeGrafter"/>
</dbReference>
<dbReference type="GO" id="GO:0071004">
    <property type="term" value="C:U2-type prespliceosome"/>
    <property type="evidence" value="ECO:0007669"/>
    <property type="project" value="TreeGrafter"/>
</dbReference>
<proteinExistence type="inferred from homology"/>
<keyword evidence="4 9" id="KW-0747">Spliceosome</keyword>
<dbReference type="SMART" id="SM00651">
    <property type="entry name" value="Sm"/>
    <property type="match status" value="1"/>
</dbReference>
<comment type="function">
    <text evidence="9">Plays a role in pre-mRNA splicing.</text>
</comment>
<protein>
    <recommendedName>
        <fullName evidence="9">Small nuclear ribonucleoprotein G</fullName>
        <shortName evidence="9">snRNP-G</shortName>
    </recommendedName>
</protein>
<dbReference type="InterPro" id="IPR001163">
    <property type="entry name" value="Sm_dom_euk/arc"/>
</dbReference>
<dbReference type="GO" id="GO:0043186">
    <property type="term" value="C:P granule"/>
    <property type="evidence" value="ECO:0007669"/>
    <property type="project" value="TreeGrafter"/>
</dbReference>
<dbReference type="GO" id="GO:0005689">
    <property type="term" value="C:U12-type spliceosomal complex"/>
    <property type="evidence" value="ECO:0007669"/>
    <property type="project" value="TreeGrafter"/>
</dbReference>
<dbReference type="GO" id="GO:0071011">
    <property type="term" value="C:precatalytic spliceosome"/>
    <property type="evidence" value="ECO:0007669"/>
    <property type="project" value="TreeGrafter"/>
</dbReference>
<comment type="caution">
    <text evidence="11">The sequence shown here is derived from an EMBL/GenBank/DDBJ whole genome shotgun (WGS) entry which is preliminary data.</text>
</comment>
<dbReference type="GO" id="GO:0005685">
    <property type="term" value="C:U1 snRNP"/>
    <property type="evidence" value="ECO:0007669"/>
    <property type="project" value="TreeGrafter"/>
</dbReference>
<dbReference type="InterPro" id="IPR010920">
    <property type="entry name" value="LSM_dom_sf"/>
</dbReference>
<evidence type="ECO:0000256" key="3">
    <source>
        <dbReference type="ARBA" id="ARBA00022664"/>
    </source>
</evidence>
<dbReference type="EMBL" id="JBGBPQ010000030">
    <property type="protein sequence ID" value="KAL1496002.1"/>
    <property type="molecule type" value="Genomic_DNA"/>
</dbReference>
<feature type="domain" description="Sm" evidence="10">
    <location>
        <begin position="4"/>
        <end position="76"/>
    </location>
</feature>
<keyword evidence="12" id="KW-1185">Reference proteome</keyword>
<dbReference type="GO" id="GO:0000387">
    <property type="term" value="P:spliceosomal snRNP assembly"/>
    <property type="evidence" value="ECO:0007669"/>
    <property type="project" value="UniProtKB-UniRule"/>
</dbReference>
<dbReference type="InterPro" id="IPR047575">
    <property type="entry name" value="Sm"/>
</dbReference>
<comment type="subcellular location">
    <subcellularLocation>
        <location evidence="1 9">Nucleus</location>
    </subcellularLocation>
</comment>
<evidence type="ECO:0000256" key="8">
    <source>
        <dbReference type="ARBA" id="ARBA00023274"/>
    </source>
</evidence>
<dbReference type="GO" id="GO:0005687">
    <property type="term" value="C:U4 snRNP"/>
    <property type="evidence" value="ECO:0007669"/>
    <property type="project" value="TreeGrafter"/>
</dbReference>
<dbReference type="CDD" id="cd01719">
    <property type="entry name" value="Sm_G"/>
    <property type="match status" value="1"/>
</dbReference>
<gene>
    <name evidence="11" type="ORF">AB1Y20_014638</name>
</gene>
<organism evidence="11 12">
    <name type="scientific">Prymnesium parvum</name>
    <name type="common">Toxic golden alga</name>
    <dbReference type="NCBI Taxonomy" id="97485"/>
    <lineage>
        <taxon>Eukaryota</taxon>
        <taxon>Haptista</taxon>
        <taxon>Haptophyta</taxon>
        <taxon>Prymnesiophyceae</taxon>
        <taxon>Prymnesiales</taxon>
        <taxon>Prymnesiaceae</taxon>
        <taxon>Prymnesium</taxon>
    </lineage>
</organism>
<dbReference type="AlphaFoldDB" id="A0AB34IE13"/>
<keyword evidence="8 9" id="KW-0687">Ribonucleoprotein</keyword>
<dbReference type="SUPFAM" id="SSF50182">
    <property type="entry name" value="Sm-like ribonucleoproteins"/>
    <property type="match status" value="1"/>
</dbReference>
<dbReference type="PROSITE" id="PS52002">
    <property type="entry name" value="SM"/>
    <property type="match status" value="1"/>
</dbReference>
<dbReference type="Proteomes" id="UP001515480">
    <property type="component" value="Unassembled WGS sequence"/>
</dbReference>
<dbReference type="GO" id="GO:0034719">
    <property type="term" value="C:SMN-Sm protein complex"/>
    <property type="evidence" value="ECO:0007669"/>
    <property type="project" value="TreeGrafter"/>
</dbReference>
<evidence type="ECO:0000259" key="10">
    <source>
        <dbReference type="PROSITE" id="PS52002"/>
    </source>
</evidence>
<accession>A0AB34IE13</accession>
<dbReference type="PANTHER" id="PTHR10553">
    <property type="entry name" value="SMALL NUCLEAR RIBONUCLEOPROTEIN"/>
    <property type="match status" value="1"/>
</dbReference>
<dbReference type="GO" id="GO:0005686">
    <property type="term" value="C:U2 snRNP"/>
    <property type="evidence" value="ECO:0007669"/>
    <property type="project" value="TreeGrafter"/>
</dbReference>
<evidence type="ECO:0000256" key="2">
    <source>
        <dbReference type="ARBA" id="ARBA00006850"/>
    </source>
</evidence>
<evidence type="ECO:0000256" key="5">
    <source>
        <dbReference type="ARBA" id="ARBA00022884"/>
    </source>
</evidence>
<dbReference type="PANTHER" id="PTHR10553:SF2">
    <property type="entry name" value="SMALL NUCLEAR RIBONUCLEOPROTEIN G"/>
    <property type="match status" value="1"/>
</dbReference>
<name>A0AB34IE13_PRYPA</name>
<keyword evidence="3 9" id="KW-0507">mRNA processing</keyword>
<evidence type="ECO:0000256" key="1">
    <source>
        <dbReference type="ARBA" id="ARBA00004123"/>
    </source>
</evidence>
<evidence type="ECO:0000313" key="12">
    <source>
        <dbReference type="Proteomes" id="UP001515480"/>
    </source>
</evidence>
<evidence type="ECO:0000256" key="4">
    <source>
        <dbReference type="ARBA" id="ARBA00022728"/>
    </source>
</evidence>
<dbReference type="GO" id="GO:0097526">
    <property type="term" value="C:spliceosomal tri-snRNP complex"/>
    <property type="evidence" value="ECO:0007669"/>
    <property type="project" value="TreeGrafter"/>
</dbReference>
<evidence type="ECO:0000256" key="9">
    <source>
        <dbReference type="RuleBase" id="RU365052"/>
    </source>
</evidence>
<dbReference type="Pfam" id="PF01423">
    <property type="entry name" value="LSM"/>
    <property type="match status" value="1"/>
</dbReference>
<keyword evidence="5 9" id="KW-0694">RNA-binding</keyword>
<evidence type="ECO:0000313" key="11">
    <source>
        <dbReference type="EMBL" id="KAL1496002.1"/>
    </source>
</evidence>
<keyword evidence="7 9" id="KW-0539">Nucleus</keyword>
<comment type="similarity">
    <text evidence="2 9">Belongs to the snRNP Sm proteins family.</text>
</comment>
<evidence type="ECO:0000256" key="7">
    <source>
        <dbReference type="ARBA" id="ARBA00023242"/>
    </source>
</evidence>
<dbReference type="InterPro" id="IPR034098">
    <property type="entry name" value="Sm_G"/>
</dbReference>
<dbReference type="GO" id="GO:0003723">
    <property type="term" value="F:RNA binding"/>
    <property type="evidence" value="ECO:0007669"/>
    <property type="project" value="UniProtKB-UniRule"/>
</dbReference>
<dbReference type="InterPro" id="IPR044641">
    <property type="entry name" value="Lsm7/SmG-like"/>
</dbReference>
<reference evidence="11 12" key="1">
    <citation type="journal article" date="2024" name="Science">
        <title>Giant polyketide synthase enzymes in the biosynthesis of giant marine polyether toxins.</title>
        <authorList>
            <person name="Fallon T.R."/>
            <person name="Shende V.V."/>
            <person name="Wierzbicki I.H."/>
            <person name="Pendleton A.L."/>
            <person name="Watervoot N.F."/>
            <person name="Auber R.P."/>
            <person name="Gonzalez D.J."/>
            <person name="Wisecaver J.H."/>
            <person name="Moore B.S."/>
        </authorList>
    </citation>
    <scope>NUCLEOTIDE SEQUENCE [LARGE SCALE GENOMIC DNA]</scope>
    <source>
        <strain evidence="11 12">12B1</strain>
    </source>
</reference>
<dbReference type="Gene3D" id="2.30.30.100">
    <property type="match status" value="1"/>
</dbReference>
<dbReference type="GO" id="GO:0071013">
    <property type="term" value="C:catalytic step 2 spliceosome"/>
    <property type="evidence" value="ECO:0007669"/>
    <property type="project" value="TreeGrafter"/>
</dbReference>